<dbReference type="Pfam" id="PF19026">
    <property type="entry name" value="UBA_HYPK"/>
    <property type="match status" value="1"/>
</dbReference>
<dbReference type="CDD" id="cd22054">
    <property type="entry name" value="NAC_NACA"/>
    <property type="match status" value="1"/>
</dbReference>
<sequence length="191" mass="20858">MQATNHTMADITEDPKVEQLESEDSDDEVPVAQPSAEEALEEEKGSTRGEKKARKAIIKLGMKPVNDVVRVTMKKSKNIMFVVSKPDVFKSPTADSYIIFGEAKIEDLAAKQAQMNAENSQQRAQQNKASFEGQAQKEGAAGEEEAVNEDGIDAKDIALVIDQAHCTRAQAVTALRNNNNDLVNAIMELTI</sequence>
<name>A0A7S3HP75_9STRA</name>
<feature type="compositionally biased region" description="Acidic residues" evidence="1">
    <location>
        <begin position="20"/>
        <end position="29"/>
    </location>
</feature>
<dbReference type="AlphaFoldDB" id="A0A7S3HP75"/>
<protein>
    <recommendedName>
        <fullName evidence="2">NAC-A/B domain-containing protein</fullName>
    </recommendedName>
</protein>
<feature type="domain" description="NAC-A/B" evidence="2">
    <location>
        <begin position="47"/>
        <end position="112"/>
    </location>
</feature>
<dbReference type="InterPro" id="IPR044034">
    <property type="entry name" value="NAC-like_UBA"/>
</dbReference>
<accession>A0A7S3HP75</accession>
<feature type="compositionally biased region" description="Polar residues" evidence="1">
    <location>
        <begin position="116"/>
        <end position="129"/>
    </location>
</feature>
<dbReference type="Gene3D" id="1.10.8.10">
    <property type="entry name" value="DNA helicase RuvA subunit, C-terminal domain"/>
    <property type="match status" value="1"/>
</dbReference>
<dbReference type="EMBL" id="HBIC01058484">
    <property type="protein sequence ID" value="CAE0301181.1"/>
    <property type="molecule type" value="Transcribed_RNA"/>
</dbReference>
<dbReference type="InterPro" id="IPR016641">
    <property type="entry name" value="EGD2/NACA0like"/>
</dbReference>
<dbReference type="PIRSF" id="PIRSF015901">
    <property type="entry name" value="NAC_alpha"/>
    <property type="match status" value="1"/>
</dbReference>
<organism evidence="3">
    <name type="scientific">Spumella elongata</name>
    <dbReference type="NCBI Taxonomy" id="89044"/>
    <lineage>
        <taxon>Eukaryota</taxon>
        <taxon>Sar</taxon>
        <taxon>Stramenopiles</taxon>
        <taxon>Ochrophyta</taxon>
        <taxon>Chrysophyceae</taxon>
        <taxon>Chromulinales</taxon>
        <taxon>Chromulinaceae</taxon>
        <taxon>Spumella</taxon>
    </lineage>
</organism>
<reference evidence="3" key="1">
    <citation type="submission" date="2021-01" db="EMBL/GenBank/DDBJ databases">
        <authorList>
            <person name="Corre E."/>
            <person name="Pelletier E."/>
            <person name="Niang G."/>
            <person name="Scheremetjew M."/>
            <person name="Finn R."/>
            <person name="Kale V."/>
            <person name="Holt S."/>
            <person name="Cochrane G."/>
            <person name="Meng A."/>
            <person name="Brown T."/>
            <person name="Cohen L."/>
        </authorList>
    </citation>
    <scope>NUCLEOTIDE SEQUENCE</scope>
    <source>
        <strain evidence="3">CCAP 955/1</strain>
    </source>
</reference>
<feature type="region of interest" description="Disordered" evidence="1">
    <location>
        <begin position="116"/>
        <end position="147"/>
    </location>
</feature>
<dbReference type="PANTHER" id="PTHR21713">
    <property type="entry name" value="NASCENT POLYPEPTIDE ASSOCIATED COMPLEX ALPHA SUBUNIT-RELATED"/>
    <property type="match status" value="1"/>
</dbReference>
<dbReference type="FunFam" id="2.20.70.30:FF:000002">
    <property type="entry name" value="Nascent polypeptide-associated complex (NAC), alpha subunit"/>
    <property type="match status" value="1"/>
</dbReference>
<feature type="region of interest" description="Disordered" evidence="1">
    <location>
        <begin position="1"/>
        <end position="53"/>
    </location>
</feature>
<dbReference type="GO" id="GO:0005854">
    <property type="term" value="C:nascent polypeptide-associated complex"/>
    <property type="evidence" value="ECO:0007669"/>
    <property type="project" value="InterPro"/>
</dbReference>
<dbReference type="SMART" id="SM01407">
    <property type="entry name" value="NAC"/>
    <property type="match status" value="1"/>
</dbReference>
<dbReference type="Pfam" id="PF01849">
    <property type="entry name" value="NAC"/>
    <property type="match status" value="1"/>
</dbReference>
<proteinExistence type="predicted"/>
<dbReference type="PROSITE" id="PS51151">
    <property type="entry name" value="NAC_AB"/>
    <property type="match status" value="1"/>
</dbReference>
<evidence type="ECO:0000313" key="3">
    <source>
        <dbReference type="EMBL" id="CAE0301181.1"/>
    </source>
</evidence>
<evidence type="ECO:0000259" key="2">
    <source>
        <dbReference type="PROSITE" id="PS51151"/>
    </source>
</evidence>
<dbReference type="InterPro" id="IPR002715">
    <property type="entry name" value="Nas_poly-pep-assoc_cplx_dom"/>
</dbReference>
<dbReference type="InterPro" id="IPR038187">
    <property type="entry name" value="NAC_A/B_dom_sf"/>
</dbReference>
<evidence type="ECO:0000256" key="1">
    <source>
        <dbReference type="SAM" id="MobiDB-lite"/>
    </source>
</evidence>
<gene>
    <name evidence="3" type="ORF">SELO1098_LOCUS30037</name>
</gene>
<dbReference type="CDD" id="cd14358">
    <property type="entry name" value="UBA_NAC_euk"/>
    <property type="match status" value="1"/>
</dbReference>
<dbReference type="Gene3D" id="2.20.70.30">
    <property type="entry name" value="Nascent polypeptide-associated complex domain"/>
    <property type="match status" value="1"/>
</dbReference>